<dbReference type="EMBL" id="BGZK01000252">
    <property type="protein sequence ID" value="GBP31859.1"/>
    <property type="molecule type" value="Genomic_DNA"/>
</dbReference>
<evidence type="ECO:0000313" key="1">
    <source>
        <dbReference type="EMBL" id="GBP31859.1"/>
    </source>
</evidence>
<sequence>MHDFRVGRPPARNAAALPALVRTARHRSECAGGGECARRLRSARIRPFHEKRTNFFLEDKSSTTRKLSINDFFFRHSIVFHHRRRAAGQVPGRTPSGHVRALSAVSSSTVIDEQPPPQLWVSLQTAPPTASYGLDSSCPIKMVARLFTTVHRIAAPLDERSNYNFFIQLLKHTYGDPSLHTHAHLVLVKYPYGHVTSSSDSYTNTSSLTKSIVSTVNAGPAVRFRTADPAAGRSAPRAPFPRVCLTEIFLPASWRRLFYGGRKKERYGHESRSSMERFLWSPSTIGRRSAVSAGPVSSRPARTCRSNIVRFVACLYNGVSKFNKCYIN</sequence>
<gene>
    <name evidence="1" type="ORF">EVAR_16633_1</name>
</gene>
<evidence type="ECO:0000313" key="2">
    <source>
        <dbReference type="Proteomes" id="UP000299102"/>
    </source>
</evidence>
<protein>
    <submittedName>
        <fullName evidence="1">Uncharacterized protein</fullName>
    </submittedName>
</protein>
<dbReference type="AlphaFoldDB" id="A0A4C1V049"/>
<organism evidence="1 2">
    <name type="scientific">Eumeta variegata</name>
    <name type="common">Bagworm moth</name>
    <name type="synonym">Eumeta japonica</name>
    <dbReference type="NCBI Taxonomy" id="151549"/>
    <lineage>
        <taxon>Eukaryota</taxon>
        <taxon>Metazoa</taxon>
        <taxon>Ecdysozoa</taxon>
        <taxon>Arthropoda</taxon>
        <taxon>Hexapoda</taxon>
        <taxon>Insecta</taxon>
        <taxon>Pterygota</taxon>
        <taxon>Neoptera</taxon>
        <taxon>Endopterygota</taxon>
        <taxon>Lepidoptera</taxon>
        <taxon>Glossata</taxon>
        <taxon>Ditrysia</taxon>
        <taxon>Tineoidea</taxon>
        <taxon>Psychidae</taxon>
        <taxon>Oiketicinae</taxon>
        <taxon>Eumeta</taxon>
    </lineage>
</organism>
<dbReference type="Proteomes" id="UP000299102">
    <property type="component" value="Unassembled WGS sequence"/>
</dbReference>
<name>A0A4C1V049_EUMVA</name>
<comment type="caution">
    <text evidence="1">The sequence shown here is derived from an EMBL/GenBank/DDBJ whole genome shotgun (WGS) entry which is preliminary data.</text>
</comment>
<accession>A0A4C1V049</accession>
<proteinExistence type="predicted"/>
<keyword evidence="2" id="KW-1185">Reference proteome</keyword>
<reference evidence="1 2" key="1">
    <citation type="journal article" date="2019" name="Commun. Biol.">
        <title>The bagworm genome reveals a unique fibroin gene that provides high tensile strength.</title>
        <authorList>
            <person name="Kono N."/>
            <person name="Nakamura H."/>
            <person name="Ohtoshi R."/>
            <person name="Tomita M."/>
            <person name="Numata K."/>
            <person name="Arakawa K."/>
        </authorList>
    </citation>
    <scope>NUCLEOTIDE SEQUENCE [LARGE SCALE GENOMIC DNA]</scope>
</reference>